<dbReference type="PROSITE" id="PS50097">
    <property type="entry name" value="BTB"/>
    <property type="match status" value="1"/>
</dbReference>
<dbReference type="Proteomes" id="UP000622797">
    <property type="component" value="Unassembled WGS sequence"/>
</dbReference>
<organism evidence="2 3">
    <name type="scientific">Fusarium sarcochroum</name>
    <dbReference type="NCBI Taxonomy" id="1208366"/>
    <lineage>
        <taxon>Eukaryota</taxon>
        <taxon>Fungi</taxon>
        <taxon>Dikarya</taxon>
        <taxon>Ascomycota</taxon>
        <taxon>Pezizomycotina</taxon>
        <taxon>Sordariomycetes</taxon>
        <taxon>Hypocreomycetidae</taxon>
        <taxon>Hypocreales</taxon>
        <taxon>Nectriaceae</taxon>
        <taxon>Fusarium</taxon>
        <taxon>Fusarium lateritium species complex</taxon>
    </lineage>
</organism>
<proteinExistence type="predicted"/>
<comment type="caution">
    <text evidence="2">The sequence shown here is derived from an EMBL/GenBank/DDBJ whole genome shotgun (WGS) entry which is preliminary data.</text>
</comment>
<dbReference type="InterPro" id="IPR000210">
    <property type="entry name" value="BTB/POZ_dom"/>
</dbReference>
<evidence type="ECO:0000313" key="2">
    <source>
        <dbReference type="EMBL" id="KAF4948051.1"/>
    </source>
</evidence>
<name>A0A8H4SYL7_9HYPO</name>
<gene>
    <name evidence="2" type="ORF">FSARC_13844</name>
</gene>
<dbReference type="InterPro" id="IPR011333">
    <property type="entry name" value="SKP1/BTB/POZ_sf"/>
</dbReference>
<dbReference type="OrthoDB" id="9997739at2759"/>
<reference evidence="2" key="2">
    <citation type="submission" date="2020-05" db="EMBL/GenBank/DDBJ databases">
        <authorList>
            <person name="Kim H.-S."/>
            <person name="Proctor R.H."/>
            <person name="Brown D.W."/>
        </authorList>
    </citation>
    <scope>NUCLEOTIDE SEQUENCE</scope>
    <source>
        <strain evidence="2">NRRL 20472</strain>
    </source>
</reference>
<sequence length="378" mass="41985">MLSSEIPYNFPGLSGINSARIEQFLTPEITKFVIGNTETEFNLHSSLVSTLSVRFRSLVEDNKRSVYLKDVDEDVFSRFAQFVYSGSYTGFDISEQDVLGTSYKADTTNGLRTQPGSTALSSTLDLSAANVDAHKPQLNSGSDRLFGSSLFGNSTAPSGSLFGQSSGGTPPKPKRVQAKLPYSLASCETARQDNFGCTCNSQNSFEARVPAKRKHTFSFGTPSCELYESWPCENKQRSISNFILTHLPTFQLERNTQHVGSGPESEHLKHVLIGHAKVWCFSREYALVSLAGLARENLIRQLVHWVMSEDTFIPIFGELVRLVYHDCTDGENSLHHVLAQFAACVFEDVRLLEGWHELIAEVPSFSIDLVYKLTDRCA</sequence>
<reference evidence="2" key="1">
    <citation type="journal article" date="2020" name="BMC Genomics">
        <title>Correction to: Identification and distribution of gene clusters required for synthesis of sphingolipid metabolism inhibitors in diverse species of the filamentous fungus Fusarium.</title>
        <authorList>
            <person name="Kim H.S."/>
            <person name="Lohmar J.M."/>
            <person name="Busman M."/>
            <person name="Brown D.W."/>
            <person name="Naumann T.A."/>
            <person name="Divon H.H."/>
            <person name="Lysoe E."/>
            <person name="Uhlig S."/>
            <person name="Proctor R.H."/>
        </authorList>
    </citation>
    <scope>NUCLEOTIDE SEQUENCE</scope>
    <source>
        <strain evidence="2">NRRL 20472</strain>
    </source>
</reference>
<dbReference type="PANTHER" id="PTHR47843">
    <property type="entry name" value="BTB DOMAIN-CONTAINING PROTEIN-RELATED"/>
    <property type="match status" value="1"/>
</dbReference>
<dbReference type="SUPFAM" id="SSF54695">
    <property type="entry name" value="POZ domain"/>
    <property type="match status" value="1"/>
</dbReference>
<evidence type="ECO:0000313" key="3">
    <source>
        <dbReference type="Proteomes" id="UP000622797"/>
    </source>
</evidence>
<evidence type="ECO:0000259" key="1">
    <source>
        <dbReference type="PROSITE" id="PS50097"/>
    </source>
</evidence>
<dbReference type="AlphaFoldDB" id="A0A8H4SYL7"/>
<keyword evidence="3" id="KW-1185">Reference proteome</keyword>
<dbReference type="Gene3D" id="3.30.710.10">
    <property type="entry name" value="Potassium Channel Kv1.1, Chain A"/>
    <property type="match status" value="1"/>
</dbReference>
<accession>A0A8H4SYL7</accession>
<protein>
    <recommendedName>
        <fullName evidence="1">BTB domain-containing protein</fullName>
    </recommendedName>
</protein>
<feature type="domain" description="BTB" evidence="1">
    <location>
        <begin position="30"/>
        <end position="86"/>
    </location>
</feature>
<dbReference type="EMBL" id="JABEXW010001071">
    <property type="protein sequence ID" value="KAF4948051.1"/>
    <property type="molecule type" value="Genomic_DNA"/>
</dbReference>